<sequence>MNNPPSSVLLGLSSLISAQASTLKIAFFDFAPYRFQEEGELKGVMVEMTRLACQRWEEGCQLKLWPNGNLSKPKP</sequence>
<name>A0ABQ1TFC1_9GAMM</name>
<comment type="caution">
    <text evidence="1">The sequence shown here is derived from an EMBL/GenBank/DDBJ whole genome shotgun (WGS) entry which is preliminary data.</text>
</comment>
<gene>
    <name evidence="1" type="ORF">GCM10011520_33820</name>
</gene>
<evidence type="ECO:0008006" key="3">
    <source>
        <dbReference type="Google" id="ProtNLM"/>
    </source>
</evidence>
<evidence type="ECO:0000313" key="2">
    <source>
        <dbReference type="Proteomes" id="UP000606498"/>
    </source>
</evidence>
<dbReference type="EMBL" id="BMKO01000011">
    <property type="protein sequence ID" value="GGE90649.1"/>
    <property type="molecule type" value="Genomic_DNA"/>
</dbReference>
<dbReference type="Proteomes" id="UP000606498">
    <property type="component" value="Unassembled WGS sequence"/>
</dbReference>
<organism evidence="1 2">
    <name type="scientific">Shewanella carassii</name>
    <dbReference type="NCBI Taxonomy" id="1987584"/>
    <lineage>
        <taxon>Bacteria</taxon>
        <taxon>Pseudomonadati</taxon>
        <taxon>Pseudomonadota</taxon>
        <taxon>Gammaproteobacteria</taxon>
        <taxon>Alteromonadales</taxon>
        <taxon>Shewanellaceae</taxon>
        <taxon>Shewanella</taxon>
    </lineage>
</organism>
<dbReference type="SUPFAM" id="SSF53850">
    <property type="entry name" value="Periplasmic binding protein-like II"/>
    <property type="match status" value="1"/>
</dbReference>
<keyword evidence="2" id="KW-1185">Reference proteome</keyword>
<accession>A0ABQ1TFC1</accession>
<reference evidence="2" key="1">
    <citation type="journal article" date="2019" name="Int. J. Syst. Evol. Microbiol.">
        <title>The Global Catalogue of Microorganisms (GCM) 10K type strain sequencing project: providing services to taxonomists for standard genome sequencing and annotation.</title>
        <authorList>
            <consortium name="The Broad Institute Genomics Platform"/>
            <consortium name="The Broad Institute Genome Sequencing Center for Infectious Disease"/>
            <person name="Wu L."/>
            <person name="Ma J."/>
        </authorList>
    </citation>
    <scope>NUCLEOTIDE SEQUENCE [LARGE SCALE GENOMIC DNA]</scope>
    <source>
        <strain evidence="2">CGMCC 1.16033</strain>
    </source>
</reference>
<protein>
    <recommendedName>
        <fullName evidence="3">Transporter substrate-binding domain-containing protein</fullName>
    </recommendedName>
</protein>
<evidence type="ECO:0000313" key="1">
    <source>
        <dbReference type="EMBL" id="GGE90649.1"/>
    </source>
</evidence>
<dbReference type="RefSeq" id="WP_157929117.1">
    <property type="nucleotide sequence ID" value="NZ_BMKO01000011.1"/>
</dbReference>
<proteinExistence type="predicted"/>